<accession>A0A382A0K2</accession>
<reference evidence="4" key="1">
    <citation type="submission" date="2018-05" db="EMBL/GenBank/DDBJ databases">
        <authorList>
            <person name="Lanie J.A."/>
            <person name="Ng W.-L."/>
            <person name="Kazmierczak K.M."/>
            <person name="Andrzejewski T.M."/>
            <person name="Davidsen T.M."/>
            <person name="Wayne K.J."/>
            <person name="Tettelin H."/>
            <person name="Glass J.I."/>
            <person name="Rusch D."/>
            <person name="Podicherti R."/>
            <person name="Tsui H.-C.T."/>
            <person name="Winkler M.E."/>
        </authorList>
    </citation>
    <scope>NUCLEOTIDE SEQUENCE</scope>
</reference>
<dbReference type="PANTHER" id="PTHR16943:SF8">
    <property type="entry name" value="2-METHYLCITRATE DEHYDRATASE"/>
    <property type="match status" value="1"/>
</dbReference>
<evidence type="ECO:0000259" key="3">
    <source>
        <dbReference type="Pfam" id="PF19305"/>
    </source>
</evidence>
<dbReference type="InterPro" id="IPR042183">
    <property type="entry name" value="MmgE/PrpD_sf_1"/>
</dbReference>
<organism evidence="4">
    <name type="scientific">marine metagenome</name>
    <dbReference type="NCBI Taxonomy" id="408172"/>
    <lineage>
        <taxon>unclassified sequences</taxon>
        <taxon>metagenomes</taxon>
        <taxon>ecological metagenomes</taxon>
    </lineage>
</organism>
<feature type="domain" description="MmgE/PrpD N-terminal" evidence="2">
    <location>
        <begin position="8"/>
        <end position="242"/>
    </location>
</feature>
<dbReference type="AlphaFoldDB" id="A0A382A0K2"/>
<dbReference type="Pfam" id="PF03972">
    <property type="entry name" value="MmgE_PrpD_N"/>
    <property type="match status" value="1"/>
</dbReference>
<feature type="domain" description="MmgE/PrpD C-terminal" evidence="3">
    <location>
        <begin position="268"/>
        <end position="438"/>
    </location>
</feature>
<evidence type="ECO:0000256" key="1">
    <source>
        <dbReference type="ARBA" id="ARBA00006174"/>
    </source>
</evidence>
<dbReference type="InterPro" id="IPR005656">
    <property type="entry name" value="MmgE_PrpD"/>
</dbReference>
<sequence length="454" mass="49251">MDRTTELLSAFACDLAYEDLSPKVVHQIKRTVLDTLGCAAGGFHSEPSLIARTLAGSITSSTPSRILGTQAYSSPDMAGFASGVMIRYLDCNDSYFSPGGGHPSDMIAAALAMGRPTNSDGKSVITAIALAYEVFCRLSDEVVVGDFGWDQGTFSIVGATCAAGKLLGLNREKMGHAISLAIAPSMPLGVTRTGELSMWKGCATATATRAGIFAAQLAQQGMTGPKEPFEGRRGLWEQVLGDSVQIPSFEKSRESEDFRILETTFKAYPAQIHTQCPTGLALELYPQIAGAQIRSVRIQSYLSAVSSPATEPEKWDPKTRETADHSIPYLVAAALQDGRVNANTFNDEHIHDPALRTLIAKFTMEEVADFTRRYPEEYNCRIEITDETGKVYEARAPYHKGHRSNPMNDGELEAKFRGLASDAINANQCDQVLAQVWALDEAPHLDPLFDSMVI</sequence>
<evidence type="ECO:0000313" key="4">
    <source>
        <dbReference type="EMBL" id="SVA95046.1"/>
    </source>
</evidence>
<evidence type="ECO:0000259" key="2">
    <source>
        <dbReference type="Pfam" id="PF03972"/>
    </source>
</evidence>
<dbReference type="InterPro" id="IPR045336">
    <property type="entry name" value="MmgE_PrpD_N"/>
</dbReference>
<dbReference type="Gene3D" id="1.10.4100.10">
    <property type="entry name" value="2-methylcitrate dehydratase PrpD"/>
    <property type="match status" value="1"/>
</dbReference>
<evidence type="ECO:0008006" key="5">
    <source>
        <dbReference type="Google" id="ProtNLM"/>
    </source>
</evidence>
<dbReference type="Pfam" id="PF19305">
    <property type="entry name" value="MmgE_PrpD_C"/>
    <property type="match status" value="1"/>
</dbReference>
<dbReference type="InterPro" id="IPR042188">
    <property type="entry name" value="MmgE/PrpD_sf_2"/>
</dbReference>
<dbReference type="EMBL" id="UINC01023422">
    <property type="protein sequence ID" value="SVA95046.1"/>
    <property type="molecule type" value="Genomic_DNA"/>
</dbReference>
<dbReference type="PANTHER" id="PTHR16943">
    <property type="entry name" value="2-METHYLCITRATE DEHYDRATASE-RELATED"/>
    <property type="match status" value="1"/>
</dbReference>
<dbReference type="GO" id="GO:0016829">
    <property type="term" value="F:lyase activity"/>
    <property type="evidence" value="ECO:0007669"/>
    <property type="project" value="InterPro"/>
</dbReference>
<dbReference type="SUPFAM" id="SSF103378">
    <property type="entry name" value="2-methylcitrate dehydratase PrpD"/>
    <property type="match status" value="1"/>
</dbReference>
<dbReference type="InterPro" id="IPR045337">
    <property type="entry name" value="MmgE_PrpD_C"/>
</dbReference>
<dbReference type="InterPro" id="IPR036148">
    <property type="entry name" value="MmgE/PrpD_sf"/>
</dbReference>
<dbReference type="Gene3D" id="3.30.1330.120">
    <property type="entry name" value="2-methylcitrate dehydratase PrpD"/>
    <property type="match status" value="1"/>
</dbReference>
<proteinExistence type="inferred from homology"/>
<comment type="similarity">
    <text evidence="1">Belongs to the PrpD family.</text>
</comment>
<gene>
    <name evidence="4" type="ORF">METZ01_LOCUS147900</name>
</gene>
<protein>
    <recommendedName>
        <fullName evidence="5">MmgE/PrpD family protein</fullName>
    </recommendedName>
</protein>
<name>A0A382A0K2_9ZZZZ</name>